<keyword evidence="2" id="KW-1133">Transmembrane helix</keyword>
<dbReference type="AlphaFoldDB" id="A0AAV6NGM7"/>
<comment type="caution">
    <text evidence="3">The sequence shown here is derived from an EMBL/GenBank/DDBJ whole genome shotgun (WGS) entry which is preliminary data.</text>
</comment>
<dbReference type="Proteomes" id="UP000685013">
    <property type="component" value="Chromosome 6"/>
</dbReference>
<keyword evidence="2" id="KW-0812">Transmembrane</keyword>
<evidence type="ECO:0000313" key="4">
    <source>
        <dbReference type="Proteomes" id="UP000685013"/>
    </source>
</evidence>
<keyword evidence="4" id="KW-1185">Reference proteome</keyword>
<gene>
    <name evidence="3" type="ORF">SDJN03_09710</name>
</gene>
<organism evidence="3 4">
    <name type="scientific">Cucurbita argyrosperma subsp. sororia</name>
    <dbReference type="NCBI Taxonomy" id="37648"/>
    <lineage>
        <taxon>Eukaryota</taxon>
        <taxon>Viridiplantae</taxon>
        <taxon>Streptophyta</taxon>
        <taxon>Embryophyta</taxon>
        <taxon>Tracheophyta</taxon>
        <taxon>Spermatophyta</taxon>
        <taxon>Magnoliopsida</taxon>
        <taxon>eudicotyledons</taxon>
        <taxon>Gunneridae</taxon>
        <taxon>Pentapetalae</taxon>
        <taxon>rosids</taxon>
        <taxon>fabids</taxon>
        <taxon>Cucurbitales</taxon>
        <taxon>Cucurbitaceae</taxon>
        <taxon>Cucurbiteae</taxon>
        <taxon>Cucurbita</taxon>
    </lineage>
</organism>
<feature type="region of interest" description="Disordered" evidence="1">
    <location>
        <begin position="1"/>
        <end position="37"/>
    </location>
</feature>
<name>A0AAV6NGM7_9ROSI</name>
<feature type="compositionally biased region" description="Polar residues" evidence="1">
    <location>
        <begin position="11"/>
        <end position="22"/>
    </location>
</feature>
<proteinExistence type="predicted"/>
<sequence length="126" mass="15012">MEAKGYGELQKATQKRNQTSQIRIKKPPNRRIWSSSKGSRRWVRCDKWARKWAVRNSEQGREMDVDGEEWWAVEIYSVGMSFVYFLFPFGFSHWRTWKPHCDTNYGSWRTGFEISRLVNGLPSLMT</sequence>
<protein>
    <submittedName>
        <fullName evidence="3">Uncharacterized protein</fullName>
    </submittedName>
</protein>
<accession>A0AAV6NGM7</accession>
<keyword evidence="2" id="KW-0472">Membrane</keyword>
<feature type="non-terminal residue" evidence="3">
    <location>
        <position position="1"/>
    </location>
</feature>
<evidence type="ECO:0000256" key="1">
    <source>
        <dbReference type="SAM" id="MobiDB-lite"/>
    </source>
</evidence>
<evidence type="ECO:0000256" key="2">
    <source>
        <dbReference type="SAM" id="Phobius"/>
    </source>
</evidence>
<reference evidence="3 4" key="1">
    <citation type="journal article" date="2021" name="Hortic Res">
        <title>The domestication of Cucurbita argyrosperma as revealed by the genome of its wild relative.</title>
        <authorList>
            <person name="Barrera-Redondo J."/>
            <person name="Sanchez-de la Vega G."/>
            <person name="Aguirre-Liguori J.A."/>
            <person name="Castellanos-Morales G."/>
            <person name="Gutierrez-Guerrero Y.T."/>
            <person name="Aguirre-Dugua X."/>
            <person name="Aguirre-Planter E."/>
            <person name="Tenaillon M.I."/>
            <person name="Lira-Saade R."/>
            <person name="Eguiarte L.E."/>
        </authorList>
    </citation>
    <scope>NUCLEOTIDE SEQUENCE [LARGE SCALE GENOMIC DNA]</scope>
    <source>
        <strain evidence="3">JBR-2021</strain>
    </source>
</reference>
<evidence type="ECO:0000313" key="3">
    <source>
        <dbReference type="EMBL" id="KAG6596530.1"/>
    </source>
</evidence>
<dbReference type="EMBL" id="JAGKQH010000006">
    <property type="protein sequence ID" value="KAG6596530.1"/>
    <property type="molecule type" value="Genomic_DNA"/>
</dbReference>
<feature type="transmembrane region" description="Helical" evidence="2">
    <location>
        <begin position="70"/>
        <end position="91"/>
    </location>
</feature>